<dbReference type="EMBL" id="JAHQIW010000415">
    <property type="protein sequence ID" value="KAJ1347983.1"/>
    <property type="molecule type" value="Genomic_DNA"/>
</dbReference>
<sequence length="83" mass="9457">MSSHSIVVAFYFHFLLPNQPELKIKQQVNFSEDNTSLHRTHSTSRRPLQISGFHGVVSKEWILATDPRPGIILVDSEMVLGRN</sequence>
<dbReference type="Proteomes" id="UP001196413">
    <property type="component" value="Unassembled WGS sequence"/>
</dbReference>
<protein>
    <submittedName>
        <fullName evidence="1">Uncharacterized protein</fullName>
    </submittedName>
</protein>
<keyword evidence="2" id="KW-1185">Reference proteome</keyword>
<dbReference type="AlphaFoldDB" id="A0AAD5QDJ1"/>
<accession>A0AAD5QDJ1</accession>
<evidence type="ECO:0000313" key="2">
    <source>
        <dbReference type="Proteomes" id="UP001196413"/>
    </source>
</evidence>
<reference evidence="1" key="1">
    <citation type="submission" date="2021-06" db="EMBL/GenBank/DDBJ databases">
        <title>Parelaphostrongylus tenuis whole genome reference sequence.</title>
        <authorList>
            <person name="Garwood T.J."/>
            <person name="Larsen P.A."/>
            <person name="Fountain-Jones N.M."/>
            <person name="Garbe J.R."/>
            <person name="Macchietto M.G."/>
            <person name="Kania S.A."/>
            <person name="Gerhold R.W."/>
            <person name="Richards J.E."/>
            <person name="Wolf T.M."/>
        </authorList>
    </citation>
    <scope>NUCLEOTIDE SEQUENCE</scope>
    <source>
        <strain evidence="1">MNPRO001-30</strain>
        <tissue evidence="1">Meninges</tissue>
    </source>
</reference>
<gene>
    <name evidence="1" type="ORF">KIN20_003188</name>
</gene>
<name>A0AAD5QDJ1_PARTN</name>
<proteinExistence type="predicted"/>
<evidence type="ECO:0000313" key="1">
    <source>
        <dbReference type="EMBL" id="KAJ1347983.1"/>
    </source>
</evidence>
<comment type="caution">
    <text evidence="1">The sequence shown here is derived from an EMBL/GenBank/DDBJ whole genome shotgun (WGS) entry which is preliminary data.</text>
</comment>
<organism evidence="1 2">
    <name type="scientific">Parelaphostrongylus tenuis</name>
    <name type="common">Meningeal worm</name>
    <dbReference type="NCBI Taxonomy" id="148309"/>
    <lineage>
        <taxon>Eukaryota</taxon>
        <taxon>Metazoa</taxon>
        <taxon>Ecdysozoa</taxon>
        <taxon>Nematoda</taxon>
        <taxon>Chromadorea</taxon>
        <taxon>Rhabditida</taxon>
        <taxon>Rhabditina</taxon>
        <taxon>Rhabditomorpha</taxon>
        <taxon>Strongyloidea</taxon>
        <taxon>Metastrongylidae</taxon>
        <taxon>Parelaphostrongylus</taxon>
    </lineage>
</organism>